<dbReference type="PROSITE" id="PS51257">
    <property type="entry name" value="PROKAR_LIPOPROTEIN"/>
    <property type="match status" value="1"/>
</dbReference>
<dbReference type="EMBL" id="BNJK01000001">
    <property type="protein sequence ID" value="GHO93637.1"/>
    <property type="molecule type" value="Genomic_DNA"/>
</dbReference>
<accession>A0A8J3N164</accession>
<organism evidence="2 3">
    <name type="scientific">Reticulibacter mediterranei</name>
    <dbReference type="NCBI Taxonomy" id="2778369"/>
    <lineage>
        <taxon>Bacteria</taxon>
        <taxon>Bacillati</taxon>
        <taxon>Chloroflexota</taxon>
        <taxon>Ktedonobacteria</taxon>
        <taxon>Ktedonobacterales</taxon>
        <taxon>Reticulibacteraceae</taxon>
        <taxon>Reticulibacter</taxon>
    </lineage>
</organism>
<evidence type="ECO:0008006" key="4">
    <source>
        <dbReference type="Google" id="ProtNLM"/>
    </source>
</evidence>
<sequence>MKSIGYLPGIKSLLPAMLGLFALIPLFLLTACGGSDAATIQTQGMANASQMASSSHSKDYPDPTNQDKLPESVKVKGDGLTVLLRAPVVEGSQIYECQASTTDASGFAWKFQAPFAFLKADDGTNVIHSTGPAWLYTQDGSIVLAAVGKFTDSTGATVPASATPDAKSIPWLRLDVTEHKGSTGLFSKVEQIQRLYTKGGIAPSFGCNQDDAKHHVTQSVNYTAEYVFWGHK</sequence>
<comment type="caution">
    <text evidence="2">The sequence shown here is derived from an EMBL/GenBank/DDBJ whole genome shotgun (WGS) entry which is preliminary data.</text>
</comment>
<dbReference type="Proteomes" id="UP000597444">
    <property type="component" value="Unassembled WGS sequence"/>
</dbReference>
<dbReference type="Pfam" id="PF11937">
    <property type="entry name" value="DUF3455"/>
    <property type="match status" value="1"/>
</dbReference>
<protein>
    <recommendedName>
        <fullName evidence="4">DUF3455 domain-containing protein</fullName>
    </recommendedName>
</protein>
<feature type="region of interest" description="Disordered" evidence="1">
    <location>
        <begin position="51"/>
        <end position="70"/>
    </location>
</feature>
<keyword evidence="3" id="KW-1185">Reference proteome</keyword>
<reference evidence="2" key="1">
    <citation type="submission" date="2020-10" db="EMBL/GenBank/DDBJ databases">
        <title>Taxonomic study of unclassified bacteria belonging to the class Ktedonobacteria.</title>
        <authorList>
            <person name="Yabe S."/>
            <person name="Wang C.M."/>
            <person name="Zheng Y."/>
            <person name="Sakai Y."/>
            <person name="Cavaletti L."/>
            <person name="Monciardini P."/>
            <person name="Donadio S."/>
        </authorList>
    </citation>
    <scope>NUCLEOTIDE SEQUENCE</scope>
    <source>
        <strain evidence="2">ID150040</strain>
    </source>
</reference>
<dbReference type="AlphaFoldDB" id="A0A8J3N164"/>
<proteinExistence type="predicted"/>
<gene>
    <name evidence="2" type="ORF">KSF_036850</name>
</gene>
<name>A0A8J3N164_9CHLR</name>
<evidence type="ECO:0000313" key="2">
    <source>
        <dbReference type="EMBL" id="GHO93637.1"/>
    </source>
</evidence>
<evidence type="ECO:0000256" key="1">
    <source>
        <dbReference type="SAM" id="MobiDB-lite"/>
    </source>
</evidence>
<dbReference type="PANTHER" id="PTHR35567:SF1">
    <property type="entry name" value="CONSERVED FUNGAL PROTEIN (AFU_ORTHOLOGUE AFUA_1G14230)"/>
    <property type="match status" value="1"/>
</dbReference>
<evidence type="ECO:0000313" key="3">
    <source>
        <dbReference type="Proteomes" id="UP000597444"/>
    </source>
</evidence>
<dbReference type="InterPro" id="IPR021851">
    <property type="entry name" value="DUF3455"/>
</dbReference>
<dbReference type="RefSeq" id="WP_220204412.1">
    <property type="nucleotide sequence ID" value="NZ_BNJK01000001.1"/>
</dbReference>
<dbReference type="PANTHER" id="PTHR35567">
    <property type="entry name" value="MALATE DEHYDROGENASE (AFU_ORTHOLOGUE AFUA_2G13800)"/>
    <property type="match status" value="1"/>
</dbReference>